<evidence type="ECO:0000256" key="4">
    <source>
        <dbReference type="ARBA" id="ARBA00022764"/>
    </source>
</evidence>
<accession>A0A2U1TV06</accession>
<feature type="signal peptide" evidence="6">
    <location>
        <begin position="1"/>
        <end position="26"/>
    </location>
</feature>
<dbReference type="Pfam" id="PF04972">
    <property type="entry name" value="BON"/>
    <property type="match status" value="2"/>
</dbReference>
<dbReference type="Gene3D" id="3.30.1340.30">
    <property type="match status" value="2"/>
</dbReference>
<keyword evidence="3" id="KW-0677">Repeat</keyword>
<dbReference type="EMBL" id="QDKJ01000005">
    <property type="protein sequence ID" value="PWC13255.1"/>
    <property type="molecule type" value="Genomic_DNA"/>
</dbReference>
<dbReference type="InterPro" id="IPR014004">
    <property type="entry name" value="Transpt-assoc_nodulatn_dom_bac"/>
</dbReference>
<comment type="subcellular location">
    <subcellularLocation>
        <location evidence="1">Periplasm</location>
    </subcellularLocation>
</comment>
<feature type="chain" id="PRO_5015483048" description="Osmotically-inducible protein Y" evidence="6">
    <location>
        <begin position="27"/>
        <end position="203"/>
    </location>
</feature>
<evidence type="ECO:0000256" key="3">
    <source>
        <dbReference type="ARBA" id="ARBA00022737"/>
    </source>
</evidence>
<sequence length="203" mass="20666">MRKTKLTQSLIAVVLGSMLVGGTALAEETAGQKIQRIADTTGEKVDSSANKASGYMSDSATTAKVKSALLEDKAITSGDISVETTHGVVTLSGFVGSQETASRAVSIAAGTEGVTSVSDKLQVKDTASQSVGAYAGDAMTTSTIKAKLLADDIVPSRKVAVETQDGVVLLSGDVDNQAQSARAESIAKSVDGVKSVKNSLTVK</sequence>
<feature type="domain" description="BON" evidence="7">
    <location>
        <begin position="136"/>
        <end position="203"/>
    </location>
</feature>
<dbReference type="GO" id="GO:0042597">
    <property type="term" value="C:periplasmic space"/>
    <property type="evidence" value="ECO:0007669"/>
    <property type="project" value="UniProtKB-SubCell"/>
</dbReference>
<dbReference type="OrthoDB" id="6477610at2"/>
<evidence type="ECO:0000313" key="8">
    <source>
        <dbReference type="EMBL" id="PWC13255.1"/>
    </source>
</evidence>
<protein>
    <recommendedName>
        <fullName evidence="5">Osmotically-inducible protein Y</fullName>
    </recommendedName>
</protein>
<evidence type="ECO:0000256" key="5">
    <source>
        <dbReference type="ARBA" id="ARBA00070588"/>
    </source>
</evidence>
<dbReference type="NCBIfam" id="NF007858">
    <property type="entry name" value="PRK10568.1"/>
    <property type="match status" value="1"/>
</dbReference>
<dbReference type="InterPro" id="IPR007055">
    <property type="entry name" value="BON_dom"/>
</dbReference>
<dbReference type="PANTHER" id="PTHR34606">
    <property type="entry name" value="BON DOMAIN-CONTAINING PROTEIN"/>
    <property type="match status" value="1"/>
</dbReference>
<evidence type="ECO:0000256" key="2">
    <source>
        <dbReference type="ARBA" id="ARBA00022729"/>
    </source>
</evidence>
<evidence type="ECO:0000313" key="9">
    <source>
        <dbReference type="Proteomes" id="UP000245138"/>
    </source>
</evidence>
<dbReference type="PROSITE" id="PS50914">
    <property type="entry name" value="BON"/>
    <property type="match status" value="2"/>
</dbReference>
<evidence type="ECO:0000256" key="6">
    <source>
        <dbReference type="SAM" id="SignalP"/>
    </source>
</evidence>
<gene>
    <name evidence="8" type="ORF">B4923_08530</name>
</gene>
<keyword evidence="2 6" id="KW-0732">Signal</keyword>
<name>A0A2U1TV06_9GAMM</name>
<dbReference type="PANTHER" id="PTHR34606:SF11">
    <property type="entry name" value="OSMOTICALLY-INDUCIBLE PROTEIN Y"/>
    <property type="match status" value="1"/>
</dbReference>
<keyword evidence="4" id="KW-0574">Periplasm</keyword>
<dbReference type="Proteomes" id="UP000245138">
    <property type="component" value="Unassembled WGS sequence"/>
</dbReference>
<keyword evidence="9" id="KW-1185">Reference proteome</keyword>
<reference evidence="8 9" key="1">
    <citation type="submission" date="2018-04" db="EMBL/GenBank/DDBJ databases">
        <title>Brenneria corticis sp.nov.</title>
        <authorList>
            <person name="Li Y."/>
        </authorList>
    </citation>
    <scope>NUCLEOTIDE SEQUENCE [LARGE SCALE GENOMIC DNA]</scope>
    <source>
        <strain evidence="8 9">LMG 27715</strain>
    </source>
</reference>
<evidence type="ECO:0000256" key="1">
    <source>
        <dbReference type="ARBA" id="ARBA00004418"/>
    </source>
</evidence>
<dbReference type="SMART" id="SM00749">
    <property type="entry name" value="BON"/>
    <property type="match status" value="2"/>
</dbReference>
<dbReference type="AlphaFoldDB" id="A0A2U1TV06"/>
<dbReference type="FunFam" id="3.30.1340.30:FF:000001">
    <property type="entry name" value="Molecular chaperone OsmY"/>
    <property type="match status" value="2"/>
</dbReference>
<evidence type="ECO:0000259" key="7">
    <source>
        <dbReference type="PROSITE" id="PS50914"/>
    </source>
</evidence>
<proteinExistence type="predicted"/>
<dbReference type="RefSeq" id="WP_109053921.1">
    <property type="nucleotide sequence ID" value="NZ_QDKJ01000005.1"/>
</dbReference>
<comment type="caution">
    <text evidence="8">The sequence shown here is derived from an EMBL/GenBank/DDBJ whole genome shotgun (WGS) entry which is preliminary data.</text>
</comment>
<feature type="domain" description="BON" evidence="7">
    <location>
        <begin position="57"/>
        <end position="125"/>
    </location>
</feature>
<dbReference type="InterPro" id="IPR051686">
    <property type="entry name" value="Lipoprotein_DolP"/>
</dbReference>
<organism evidence="8 9">
    <name type="scientific">Brenneria roseae subsp. americana</name>
    <dbReference type="NCBI Taxonomy" id="1508507"/>
    <lineage>
        <taxon>Bacteria</taxon>
        <taxon>Pseudomonadati</taxon>
        <taxon>Pseudomonadota</taxon>
        <taxon>Gammaproteobacteria</taxon>
        <taxon>Enterobacterales</taxon>
        <taxon>Pectobacteriaceae</taxon>
        <taxon>Brenneria</taxon>
    </lineage>
</organism>